<accession>A0A523RSB5</accession>
<proteinExistence type="predicted"/>
<reference evidence="1 2" key="1">
    <citation type="submission" date="2019-03" db="EMBL/GenBank/DDBJ databases">
        <title>Metabolic potential of uncultured bacteria and archaea associated with petroleum seepage in deep-sea sediments.</title>
        <authorList>
            <person name="Dong X."/>
            <person name="Hubert C."/>
        </authorList>
    </citation>
    <scope>NUCLEOTIDE SEQUENCE [LARGE SCALE GENOMIC DNA]</scope>
    <source>
        <strain evidence="1">E44_bin7</strain>
    </source>
</reference>
<gene>
    <name evidence="1" type="ORF">E3J84_05995</name>
</gene>
<dbReference type="EMBL" id="SOKJ01000343">
    <property type="protein sequence ID" value="TET08654.1"/>
    <property type="molecule type" value="Genomic_DNA"/>
</dbReference>
<organism evidence="1 2">
    <name type="scientific">Aerophobetes bacterium</name>
    <dbReference type="NCBI Taxonomy" id="2030807"/>
    <lineage>
        <taxon>Bacteria</taxon>
        <taxon>Candidatus Aerophobota</taxon>
    </lineage>
</organism>
<comment type="caution">
    <text evidence="1">The sequence shown here is derived from an EMBL/GenBank/DDBJ whole genome shotgun (WGS) entry which is preliminary data.</text>
</comment>
<dbReference type="Proteomes" id="UP000316360">
    <property type="component" value="Unassembled WGS sequence"/>
</dbReference>
<dbReference type="AlphaFoldDB" id="A0A523RSB5"/>
<evidence type="ECO:0000313" key="2">
    <source>
        <dbReference type="Proteomes" id="UP000316360"/>
    </source>
</evidence>
<name>A0A523RSB5_UNCAE</name>
<sequence>MSSRPVLKVEIQSLGFGGGELIEERAYRDLQAKLVEFLKTPMYVGGFSLKLTSVSLCDQLDELHCIVKETMPARCEK</sequence>
<evidence type="ECO:0000313" key="1">
    <source>
        <dbReference type="EMBL" id="TET08654.1"/>
    </source>
</evidence>
<protein>
    <submittedName>
        <fullName evidence="1">Uncharacterized protein</fullName>
    </submittedName>
</protein>